<dbReference type="EMBL" id="JAUSWV010000002">
    <property type="protein sequence ID" value="MDQ0583797.1"/>
    <property type="molecule type" value="Genomic_DNA"/>
</dbReference>
<comment type="caution">
    <text evidence="1">The sequence shown here is derived from an EMBL/GenBank/DDBJ whole genome shotgun (WGS) entry which is preliminary data.</text>
</comment>
<dbReference type="Proteomes" id="UP001230654">
    <property type="component" value="Unassembled WGS sequence"/>
</dbReference>
<protein>
    <submittedName>
        <fullName evidence="1">Uncharacterized protein</fullName>
    </submittedName>
</protein>
<evidence type="ECO:0000313" key="1">
    <source>
        <dbReference type="EMBL" id="MDQ0583797.1"/>
    </source>
</evidence>
<sequence length="80" mass="9056">MNARAPKARHLAHRARVRRLIAEHPAIAREPVERPVFVAASRPTGARPHRYDLSRYDLTRADVDSAFADCNALRAEVDRT</sequence>
<name>A0ABU0NZ53_STRRH</name>
<dbReference type="RefSeq" id="WP_373428827.1">
    <property type="nucleotide sequence ID" value="NZ_JAUSWV010000002.1"/>
</dbReference>
<reference evidence="1 2" key="1">
    <citation type="submission" date="2023-07" db="EMBL/GenBank/DDBJ databases">
        <title>Comparative genomics of wheat-associated soil bacteria to identify genetic determinants of phenazine resistance.</title>
        <authorList>
            <person name="Mouncey N."/>
        </authorList>
    </citation>
    <scope>NUCLEOTIDE SEQUENCE [LARGE SCALE GENOMIC DNA]</scope>
    <source>
        <strain evidence="1 2">B2I6</strain>
    </source>
</reference>
<gene>
    <name evidence="1" type="ORF">QF030_005975</name>
</gene>
<proteinExistence type="predicted"/>
<organism evidence="1 2">
    <name type="scientific">Streptomyces rishiriensis</name>
    <dbReference type="NCBI Taxonomy" id="68264"/>
    <lineage>
        <taxon>Bacteria</taxon>
        <taxon>Bacillati</taxon>
        <taxon>Actinomycetota</taxon>
        <taxon>Actinomycetes</taxon>
        <taxon>Kitasatosporales</taxon>
        <taxon>Streptomycetaceae</taxon>
        <taxon>Streptomyces</taxon>
    </lineage>
</organism>
<evidence type="ECO:0000313" key="2">
    <source>
        <dbReference type="Proteomes" id="UP001230654"/>
    </source>
</evidence>
<accession>A0ABU0NZ53</accession>
<keyword evidence="2" id="KW-1185">Reference proteome</keyword>